<dbReference type="NCBIfam" id="TIGR01087">
    <property type="entry name" value="murD"/>
    <property type="match status" value="1"/>
</dbReference>
<dbReference type="InterPro" id="IPR013221">
    <property type="entry name" value="Mur_ligase_cen"/>
</dbReference>
<dbReference type="UniPathway" id="UPA00219"/>
<organism evidence="22 24">
    <name type="scientific">Clostridium tepidum</name>
    <dbReference type="NCBI Taxonomy" id="1962263"/>
    <lineage>
        <taxon>Bacteria</taxon>
        <taxon>Bacillati</taxon>
        <taxon>Bacillota</taxon>
        <taxon>Clostridia</taxon>
        <taxon>Eubacteriales</taxon>
        <taxon>Clostridiaceae</taxon>
        <taxon>Clostridium</taxon>
    </lineage>
</organism>
<reference evidence="22 24" key="1">
    <citation type="submission" date="2016-12" db="EMBL/GenBank/DDBJ databases">
        <title>Clostridium tepidum sp. nov., a close relative of Clostridium sporogenes and Clostridium botulinum Group I.</title>
        <authorList>
            <person name="Dobritsa A.P."/>
            <person name="Kutumbaka K.K."/>
            <person name="Werner K."/>
            <person name="Wiedmann M."/>
            <person name="Asmus A."/>
            <person name="Samadpour M."/>
        </authorList>
    </citation>
    <scope>NUCLEOTIDE SEQUENCE [LARGE SCALE GENOMIC DNA]</scope>
    <source>
        <strain evidence="22 24">IEH 97212</strain>
    </source>
</reference>
<dbReference type="GO" id="GO:0071555">
    <property type="term" value="P:cell wall organization"/>
    <property type="evidence" value="ECO:0007669"/>
    <property type="project" value="UniProtKB-KW"/>
</dbReference>
<keyword evidence="7 17" id="KW-0963">Cytoplasm</keyword>
<dbReference type="Pfam" id="PF08245">
    <property type="entry name" value="Mur_ligase_M"/>
    <property type="match status" value="1"/>
</dbReference>
<keyword evidence="11 17" id="KW-0133">Cell shape</keyword>
<feature type="binding site" evidence="17">
    <location>
        <begin position="124"/>
        <end position="130"/>
    </location>
    <ligand>
        <name>ATP</name>
        <dbReference type="ChEBI" id="CHEBI:30616"/>
    </ligand>
</feature>
<comment type="similarity">
    <text evidence="4 17">Belongs to the MurCDEF family.</text>
</comment>
<evidence type="ECO:0000256" key="3">
    <source>
        <dbReference type="ARBA" id="ARBA00004752"/>
    </source>
</evidence>
<dbReference type="Gene3D" id="3.40.1190.10">
    <property type="entry name" value="Mur-like, catalytic domain"/>
    <property type="match status" value="1"/>
</dbReference>
<accession>A0A1S9IGS0</accession>
<dbReference type="GO" id="GO:0005524">
    <property type="term" value="F:ATP binding"/>
    <property type="evidence" value="ECO:0007669"/>
    <property type="project" value="UniProtKB-UniRule"/>
</dbReference>
<protein>
    <recommendedName>
        <fullName evidence="6 17">UDP-N-acetylmuramoylalanine--D-glutamate ligase</fullName>
        <ecNumber evidence="5 17">6.3.2.9</ecNumber>
    </recommendedName>
    <alternativeName>
        <fullName evidence="15 17">D-glutamic acid-adding enzyme</fullName>
    </alternativeName>
    <alternativeName>
        <fullName evidence="14 17">UDP-N-acetylmuramoyl-L-alanyl-D-glutamate synthetase</fullName>
    </alternativeName>
</protein>
<dbReference type="InterPro" id="IPR005762">
    <property type="entry name" value="MurD"/>
</dbReference>
<keyword evidence="17 18" id="KW-0131">Cell cycle</keyword>
<dbReference type="Gene3D" id="3.90.190.20">
    <property type="entry name" value="Mur ligase, C-terminal domain"/>
    <property type="match status" value="1"/>
</dbReference>
<keyword evidence="13 17" id="KW-0961">Cell wall biogenesis/degradation</keyword>
<evidence type="ECO:0000256" key="14">
    <source>
        <dbReference type="ARBA" id="ARBA00030398"/>
    </source>
</evidence>
<comment type="subcellular location">
    <subcellularLocation>
        <location evidence="2 17 18">Cytoplasm</location>
    </subcellularLocation>
</comment>
<dbReference type="GO" id="GO:0009252">
    <property type="term" value="P:peptidoglycan biosynthetic process"/>
    <property type="evidence" value="ECO:0007669"/>
    <property type="project" value="UniProtKB-UniRule"/>
</dbReference>
<evidence type="ECO:0000256" key="7">
    <source>
        <dbReference type="ARBA" id="ARBA00022490"/>
    </source>
</evidence>
<name>A0A1S9IGS0_9CLOT</name>
<dbReference type="EC" id="6.3.2.9" evidence="5 17"/>
<reference evidence="21 23" key="2">
    <citation type="submission" date="2016-12" db="EMBL/GenBank/DDBJ databases">
        <title>Clostridium tepidum sp. nov., a close relative of Clostridium sporogenes and Clostridium botulinum Group I.</title>
        <authorList>
            <person name="Dobritsa A.P."/>
            <person name="Kutumbaka K."/>
            <person name="Werner K."/>
            <person name="Samadpour M."/>
        </authorList>
    </citation>
    <scope>NUCLEOTIDE SEQUENCE [LARGE SCALE GENOMIC DNA]</scope>
    <source>
        <strain evidence="21 23">PE</strain>
    </source>
</reference>
<dbReference type="InterPro" id="IPR036615">
    <property type="entry name" value="Mur_ligase_C_dom_sf"/>
</dbReference>
<dbReference type="GO" id="GO:0051301">
    <property type="term" value="P:cell division"/>
    <property type="evidence" value="ECO:0007669"/>
    <property type="project" value="UniProtKB-KW"/>
</dbReference>
<keyword evidence="23" id="KW-1185">Reference proteome</keyword>
<evidence type="ECO:0000256" key="17">
    <source>
        <dbReference type="HAMAP-Rule" id="MF_00639"/>
    </source>
</evidence>
<dbReference type="Gene3D" id="3.40.50.720">
    <property type="entry name" value="NAD(P)-binding Rossmann-like Domain"/>
    <property type="match status" value="1"/>
</dbReference>
<evidence type="ECO:0000313" key="24">
    <source>
        <dbReference type="Proteomes" id="UP000190256"/>
    </source>
</evidence>
<dbReference type="PANTHER" id="PTHR43692">
    <property type="entry name" value="UDP-N-ACETYLMURAMOYLALANINE--D-GLUTAMATE LIGASE"/>
    <property type="match status" value="1"/>
</dbReference>
<dbReference type="PANTHER" id="PTHR43692:SF1">
    <property type="entry name" value="UDP-N-ACETYLMURAMOYLALANINE--D-GLUTAMATE LIGASE"/>
    <property type="match status" value="1"/>
</dbReference>
<dbReference type="Proteomes" id="UP000190256">
    <property type="component" value="Unassembled WGS sequence"/>
</dbReference>
<evidence type="ECO:0000313" key="22">
    <source>
        <dbReference type="EMBL" id="OOO69529.1"/>
    </source>
</evidence>
<evidence type="ECO:0000256" key="9">
    <source>
        <dbReference type="ARBA" id="ARBA00022741"/>
    </source>
</evidence>
<evidence type="ECO:0000256" key="13">
    <source>
        <dbReference type="ARBA" id="ARBA00023316"/>
    </source>
</evidence>
<evidence type="ECO:0000256" key="4">
    <source>
        <dbReference type="ARBA" id="ARBA00010416"/>
    </source>
</evidence>
<dbReference type="Pfam" id="PF21799">
    <property type="entry name" value="MurD-like_N"/>
    <property type="match status" value="1"/>
</dbReference>
<comment type="caution">
    <text evidence="22">The sequence shown here is derived from an EMBL/GenBank/DDBJ whole genome shotgun (WGS) entry which is preliminary data.</text>
</comment>
<sequence length="458" mass="51519">MKSDFSKFKGYIKDKKVAVVGIGVSNRPLIKFLVKLGAEVTAFDKKSREKLGSISSELEEIGVKLVLGEDYLDKLDGYDVIFKTPSMRIDRPEFVKARKAGAYITSEMEEFIKYCPAKIFGITGSDGKTTTTTLVYEILKKEGYKTWVGGNIGTPLFANIEEIKENHMVVLELSSFQLMTMDVSPEISLITNLSPNHLDVHKDFEEYIHAKKNIFKYQENNDLLVLNKDDKLTDEMEKESLGKVLKFSLVEKLNDGACLMDDKLTILGKEVCHSKDIKLKGRHNIANLLAAFCMVNKFVSIDSMKYVATNFTGVEHRCEFVREINGVRYYNDSIASSPSRTLAGLNAFEKPVILIAGGYDKKIPFEPLAQGGYDKIKTLILMGDTKNKIKLAFEKVISDKKSDMKIIIVDNMEEAIKTAYNISEEGDIITLSPACASFDMYPNFEIRGNEFKNIVNNL</sequence>
<dbReference type="Pfam" id="PF02875">
    <property type="entry name" value="Mur_ligase_C"/>
    <property type="match status" value="1"/>
</dbReference>
<dbReference type="Proteomes" id="UP000190206">
    <property type="component" value="Unassembled WGS sequence"/>
</dbReference>
<keyword evidence="9 17" id="KW-0547">Nucleotide-binding</keyword>
<dbReference type="GO" id="GO:0008360">
    <property type="term" value="P:regulation of cell shape"/>
    <property type="evidence" value="ECO:0007669"/>
    <property type="project" value="UniProtKB-KW"/>
</dbReference>
<dbReference type="SUPFAM" id="SSF53623">
    <property type="entry name" value="MurD-like peptide ligases, catalytic domain"/>
    <property type="match status" value="1"/>
</dbReference>
<dbReference type="EMBL" id="MRAD01000009">
    <property type="protein sequence ID" value="OOO61909.1"/>
    <property type="molecule type" value="Genomic_DNA"/>
</dbReference>
<evidence type="ECO:0000256" key="15">
    <source>
        <dbReference type="ARBA" id="ARBA00032324"/>
    </source>
</evidence>
<comment type="catalytic activity">
    <reaction evidence="16 17 18">
        <text>UDP-N-acetyl-alpha-D-muramoyl-L-alanine + D-glutamate + ATP = UDP-N-acetyl-alpha-D-muramoyl-L-alanyl-D-glutamate + ADP + phosphate + H(+)</text>
        <dbReference type="Rhea" id="RHEA:16429"/>
        <dbReference type="ChEBI" id="CHEBI:15378"/>
        <dbReference type="ChEBI" id="CHEBI:29986"/>
        <dbReference type="ChEBI" id="CHEBI:30616"/>
        <dbReference type="ChEBI" id="CHEBI:43474"/>
        <dbReference type="ChEBI" id="CHEBI:83898"/>
        <dbReference type="ChEBI" id="CHEBI:83900"/>
        <dbReference type="ChEBI" id="CHEBI:456216"/>
        <dbReference type="EC" id="6.3.2.9"/>
    </reaction>
</comment>
<evidence type="ECO:0000259" key="20">
    <source>
        <dbReference type="Pfam" id="PF08245"/>
    </source>
</evidence>
<evidence type="ECO:0000313" key="21">
    <source>
        <dbReference type="EMBL" id="OOO61909.1"/>
    </source>
</evidence>
<feature type="domain" description="Mur ligase C-terminal" evidence="19">
    <location>
        <begin position="316"/>
        <end position="435"/>
    </location>
</feature>
<proteinExistence type="inferred from homology"/>
<evidence type="ECO:0000256" key="18">
    <source>
        <dbReference type="RuleBase" id="RU003664"/>
    </source>
</evidence>
<dbReference type="AlphaFoldDB" id="A0A1S9IGS0"/>
<evidence type="ECO:0000256" key="10">
    <source>
        <dbReference type="ARBA" id="ARBA00022840"/>
    </source>
</evidence>
<dbReference type="RefSeq" id="WP_078024729.1">
    <property type="nucleotide sequence ID" value="NZ_JADPGM010000011.1"/>
</dbReference>
<evidence type="ECO:0000256" key="6">
    <source>
        <dbReference type="ARBA" id="ARBA00015655"/>
    </source>
</evidence>
<dbReference type="InterPro" id="IPR036565">
    <property type="entry name" value="Mur-like_cat_sf"/>
</dbReference>
<keyword evidence="10 17" id="KW-0067">ATP-binding</keyword>
<evidence type="ECO:0000256" key="1">
    <source>
        <dbReference type="ARBA" id="ARBA00002734"/>
    </source>
</evidence>
<dbReference type="InterPro" id="IPR004101">
    <property type="entry name" value="Mur_ligase_C"/>
</dbReference>
<dbReference type="GO" id="GO:0008764">
    <property type="term" value="F:UDP-N-acetylmuramoylalanine-D-glutamate ligase activity"/>
    <property type="evidence" value="ECO:0007669"/>
    <property type="project" value="UniProtKB-UniRule"/>
</dbReference>
<dbReference type="HAMAP" id="MF_00639">
    <property type="entry name" value="MurD"/>
    <property type="match status" value="1"/>
</dbReference>
<keyword evidence="12 17" id="KW-0573">Peptidoglycan synthesis</keyword>
<evidence type="ECO:0000313" key="23">
    <source>
        <dbReference type="Proteomes" id="UP000190206"/>
    </source>
</evidence>
<comment type="pathway">
    <text evidence="3 17 18">Cell wall biogenesis; peptidoglycan biosynthesis.</text>
</comment>
<dbReference type="EMBL" id="MRAE01000004">
    <property type="protein sequence ID" value="OOO69529.1"/>
    <property type="molecule type" value="Genomic_DNA"/>
</dbReference>
<evidence type="ECO:0000256" key="16">
    <source>
        <dbReference type="ARBA" id="ARBA00047632"/>
    </source>
</evidence>
<dbReference type="SUPFAM" id="SSF51984">
    <property type="entry name" value="MurCD N-terminal domain"/>
    <property type="match status" value="1"/>
</dbReference>
<evidence type="ECO:0000256" key="12">
    <source>
        <dbReference type="ARBA" id="ARBA00022984"/>
    </source>
</evidence>
<evidence type="ECO:0000256" key="11">
    <source>
        <dbReference type="ARBA" id="ARBA00022960"/>
    </source>
</evidence>
<gene>
    <name evidence="17" type="primary">murD</name>
    <name evidence="21" type="ORF">BS637_10420</name>
    <name evidence="22" type="ORF">BS638_03090</name>
</gene>
<evidence type="ECO:0000256" key="5">
    <source>
        <dbReference type="ARBA" id="ARBA00012212"/>
    </source>
</evidence>
<dbReference type="OrthoDB" id="9809796at2"/>
<comment type="function">
    <text evidence="1 17 18">Cell wall formation. Catalyzes the addition of glutamate to the nucleotide precursor UDP-N-acetylmuramoyl-L-alanine (UMA).</text>
</comment>
<feature type="domain" description="Mur ligase central" evidence="20">
    <location>
        <begin position="122"/>
        <end position="294"/>
    </location>
</feature>
<keyword evidence="17 18" id="KW-0132">Cell division</keyword>
<dbReference type="SUPFAM" id="SSF53244">
    <property type="entry name" value="MurD-like peptide ligases, peptide-binding domain"/>
    <property type="match status" value="1"/>
</dbReference>
<evidence type="ECO:0000256" key="8">
    <source>
        <dbReference type="ARBA" id="ARBA00022598"/>
    </source>
</evidence>
<evidence type="ECO:0000256" key="2">
    <source>
        <dbReference type="ARBA" id="ARBA00004496"/>
    </source>
</evidence>
<dbReference type="STRING" id="1962263.BS637_10420"/>
<evidence type="ECO:0000259" key="19">
    <source>
        <dbReference type="Pfam" id="PF02875"/>
    </source>
</evidence>
<keyword evidence="8 17" id="KW-0436">Ligase</keyword>
<dbReference type="GO" id="GO:0005737">
    <property type="term" value="C:cytoplasm"/>
    <property type="evidence" value="ECO:0007669"/>
    <property type="project" value="UniProtKB-SubCell"/>
</dbReference>